<dbReference type="HOGENOM" id="CLU_021594_4_1_1"/>
<dbReference type="AlphaFoldDB" id="A0A0D1ZSL8"/>
<dbReference type="OrthoDB" id="1738025at2759"/>
<dbReference type="GO" id="GO:0006108">
    <property type="term" value="P:malate metabolic process"/>
    <property type="evidence" value="ECO:0007669"/>
    <property type="project" value="TreeGrafter"/>
</dbReference>
<accession>A0A0D1ZSL8</accession>
<dbReference type="InterPro" id="IPR005677">
    <property type="entry name" value="Fum_hydII"/>
</dbReference>
<dbReference type="Gene3D" id="1.20.200.10">
    <property type="entry name" value="Fumarase/aspartase (Central domain)"/>
    <property type="match status" value="1"/>
</dbReference>
<dbReference type="GO" id="GO:0006099">
    <property type="term" value="P:tricarboxylic acid cycle"/>
    <property type="evidence" value="ECO:0007669"/>
    <property type="project" value="InterPro"/>
</dbReference>
<dbReference type="STRING" id="212818.A0A0D1ZSL8"/>
<dbReference type="PRINTS" id="PR00149">
    <property type="entry name" value="FUMRATELYASE"/>
</dbReference>
<evidence type="ECO:0000313" key="7">
    <source>
        <dbReference type="Proteomes" id="UP000054302"/>
    </source>
</evidence>
<dbReference type="PANTHER" id="PTHR11444:SF1">
    <property type="entry name" value="FUMARATE HYDRATASE, MITOCHONDRIAL"/>
    <property type="match status" value="1"/>
</dbReference>
<dbReference type="Proteomes" id="UP000054302">
    <property type="component" value="Unassembled WGS sequence"/>
</dbReference>
<dbReference type="GeneID" id="27318567"/>
<dbReference type="PANTHER" id="PTHR11444">
    <property type="entry name" value="ASPARTATEAMMONIA/ARGININOSUCCINATE/ADENYLOSUCCINATE LYASE"/>
    <property type="match status" value="1"/>
</dbReference>
<keyword evidence="3" id="KW-0456">Lyase</keyword>
<dbReference type="EMBL" id="KN847520">
    <property type="protein sequence ID" value="KIV96909.1"/>
    <property type="molecule type" value="Genomic_DNA"/>
</dbReference>
<dbReference type="VEuPathDB" id="FungiDB:PV10_00722"/>
<evidence type="ECO:0000259" key="5">
    <source>
        <dbReference type="Pfam" id="PF10415"/>
    </source>
</evidence>
<feature type="domain" description="Fumarase C C-terminal" evidence="5">
    <location>
        <begin position="455"/>
        <end position="505"/>
    </location>
</feature>
<dbReference type="InterPro" id="IPR024083">
    <property type="entry name" value="Fumarase/histidase_N"/>
</dbReference>
<keyword evidence="7" id="KW-1185">Reference proteome</keyword>
<dbReference type="Gene3D" id="1.10.275.10">
    <property type="entry name" value="Fumarase/aspartase (N-terminal domain)"/>
    <property type="match status" value="1"/>
</dbReference>
<dbReference type="FunFam" id="1.20.200.10:FF:000001">
    <property type="entry name" value="Fumarate hydratase, mitochondrial"/>
    <property type="match status" value="1"/>
</dbReference>
<organism evidence="6 7">
    <name type="scientific">Exophiala mesophila</name>
    <name type="common">Black yeast-like fungus</name>
    <dbReference type="NCBI Taxonomy" id="212818"/>
    <lineage>
        <taxon>Eukaryota</taxon>
        <taxon>Fungi</taxon>
        <taxon>Dikarya</taxon>
        <taxon>Ascomycota</taxon>
        <taxon>Pezizomycotina</taxon>
        <taxon>Eurotiomycetes</taxon>
        <taxon>Chaetothyriomycetidae</taxon>
        <taxon>Chaetothyriales</taxon>
        <taxon>Herpotrichiellaceae</taxon>
        <taxon>Exophiala</taxon>
    </lineage>
</organism>
<dbReference type="RefSeq" id="XP_016228483.1">
    <property type="nucleotide sequence ID" value="XM_016364834.1"/>
</dbReference>
<dbReference type="HAMAP" id="MF_00743">
    <property type="entry name" value="FumaraseC"/>
    <property type="match status" value="1"/>
</dbReference>
<dbReference type="Gene3D" id="1.10.40.30">
    <property type="entry name" value="Fumarase/aspartase (C-terminal domain)"/>
    <property type="match status" value="1"/>
</dbReference>
<feature type="domain" description="Fumarate lyase N-terminal" evidence="4">
    <location>
        <begin position="56"/>
        <end position="388"/>
    </location>
</feature>
<dbReference type="GO" id="GO:0006106">
    <property type="term" value="P:fumarate metabolic process"/>
    <property type="evidence" value="ECO:0007669"/>
    <property type="project" value="InterPro"/>
</dbReference>
<dbReference type="Pfam" id="PF10415">
    <property type="entry name" value="FumaraseC_C"/>
    <property type="match status" value="1"/>
</dbReference>
<evidence type="ECO:0000313" key="6">
    <source>
        <dbReference type="EMBL" id="KIV96909.1"/>
    </source>
</evidence>
<dbReference type="InterPro" id="IPR022761">
    <property type="entry name" value="Fumarate_lyase_N"/>
</dbReference>
<evidence type="ECO:0000256" key="2">
    <source>
        <dbReference type="ARBA" id="ARBA00012921"/>
    </source>
</evidence>
<dbReference type="EC" id="4.2.1.2" evidence="2"/>
<evidence type="ECO:0000259" key="4">
    <source>
        <dbReference type="Pfam" id="PF00206"/>
    </source>
</evidence>
<dbReference type="InterPro" id="IPR000362">
    <property type="entry name" value="Fumarate_lyase_fam"/>
</dbReference>
<reference evidence="6 7" key="1">
    <citation type="submission" date="2015-01" db="EMBL/GenBank/DDBJ databases">
        <title>The Genome Sequence of Exophiala mesophila CBS40295.</title>
        <authorList>
            <consortium name="The Broad Institute Genomics Platform"/>
            <person name="Cuomo C."/>
            <person name="de Hoog S."/>
            <person name="Gorbushina A."/>
            <person name="Stielow B."/>
            <person name="Teixiera M."/>
            <person name="Abouelleil A."/>
            <person name="Chapman S.B."/>
            <person name="Priest M."/>
            <person name="Young S.K."/>
            <person name="Wortman J."/>
            <person name="Nusbaum C."/>
            <person name="Birren B."/>
        </authorList>
    </citation>
    <scope>NUCLEOTIDE SEQUENCE [LARGE SCALE GENOMIC DNA]</scope>
    <source>
        <strain evidence="6 7">CBS 40295</strain>
    </source>
</reference>
<dbReference type="Pfam" id="PF00206">
    <property type="entry name" value="Lyase_1"/>
    <property type="match status" value="1"/>
</dbReference>
<comment type="similarity">
    <text evidence="1">Belongs to the class-II fumarase/aspartase family. Fumarase subfamily.</text>
</comment>
<name>A0A0D1ZSL8_EXOME</name>
<evidence type="ECO:0000256" key="3">
    <source>
        <dbReference type="ARBA" id="ARBA00023239"/>
    </source>
</evidence>
<dbReference type="CDD" id="cd01362">
    <property type="entry name" value="Fumarase_classII"/>
    <property type="match status" value="1"/>
</dbReference>
<dbReference type="SUPFAM" id="SSF48557">
    <property type="entry name" value="L-aspartase-like"/>
    <property type="match status" value="1"/>
</dbReference>
<evidence type="ECO:0000256" key="1">
    <source>
        <dbReference type="ARBA" id="ARBA00009084"/>
    </source>
</evidence>
<dbReference type="FunFam" id="1.10.275.10:FF:000001">
    <property type="entry name" value="Fumarate hydratase, mitochondrial"/>
    <property type="match status" value="1"/>
</dbReference>
<gene>
    <name evidence="6" type="ORF">PV10_00722</name>
</gene>
<sequence length="513" mass="55412">MTKMIENDIGTSPPDTSAMVSIHPQTTDYILQTHLPIRPNPLTKALQRIEHDAFGPVQIPAARYWGGQTQRALATFGESGIERFPPCLIHAFGLQKMAAANANFRLGQLDQSLSSAIYSAAEEVSHGKMDLEFPLSIWQTGSGTQTNMCANEVIANRANQLLTNQPLGTKSPIHPNDHVNRSQSSNDTFPTVMHVASVLAVRSQLLPVLLRLRQTFQRKAHEFSTVVKIGRTHLMDAVPMTVGQGFDAYAHQVANAIRRLEQGALPGLLRLAQGGTAVGTGLNTPRGFDAVFCEELGTLTGEKFVPNPSKFEGMGSHDSMVELSGALNTLAVSMVKIANDLRFLGSGPYCGLGEFNIPSDGLSSSIMPGKRNPTLAEVLVQACFQVMGNHVTVTMAGGAGMFELNVAKPVIIYNVLQSVKIMADSIDSFTVKLVEGIQVNRDRLAQNVASSLLVATSLNTVLGYDQVAKITNRARDEGITPRQATLDLGLMTGDEYDRLTNPLKLALPHSTFE</sequence>
<dbReference type="GO" id="GO:0004333">
    <property type="term" value="F:fumarate hydratase activity"/>
    <property type="evidence" value="ECO:0007669"/>
    <property type="project" value="UniProtKB-EC"/>
</dbReference>
<dbReference type="InterPro" id="IPR008948">
    <property type="entry name" value="L-Aspartase-like"/>
</dbReference>
<dbReference type="InterPro" id="IPR018951">
    <property type="entry name" value="Fumarase_C_C"/>
</dbReference>
<protein>
    <recommendedName>
        <fullName evidence="2">fumarate hydratase</fullName>
        <ecNumber evidence="2">4.2.1.2</ecNumber>
    </recommendedName>
</protein>
<proteinExistence type="inferred from homology"/>